<accession>A0ABU0GXE6</accession>
<dbReference type="InterPro" id="IPR016181">
    <property type="entry name" value="Acyl_CoA_acyltransferase"/>
</dbReference>
<dbReference type="CDD" id="cd04301">
    <property type="entry name" value="NAT_SF"/>
    <property type="match status" value="1"/>
</dbReference>
<dbReference type="SUPFAM" id="SSF55729">
    <property type="entry name" value="Acyl-CoA N-acyltransferases (Nat)"/>
    <property type="match status" value="1"/>
</dbReference>
<dbReference type="PANTHER" id="PTHR43617:SF30">
    <property type="entry name" value="HISTONE ACETYLTRANSFERASE"/>
    <property type="match status" value="1"/>
</dbReference>
<sequence>MIRTVTSADITSVQEIAKISWNDTYAGIIPSTIQQSFLEKSYSIPMMEMRLKRTIILLAEHEGQPVGFANFTKVDEDGDAELIAIYMKPEFQRSGYGRQLLNSGLSYLLNGNQLFVYVESENTKGRNFYEANGFKFLEEFEELFEGHPLQTAKYVYHLKEAAL</sequence>
<evidence type="ECO:0000313" key="3">
    <source>
        <dbReference type="Proteomes" id="UP001241988"/>
    </source>
</evidence>
<dbReference type="RefSeq" id="WP_308787665.1">
    <property type="nucleotide sequence ID" value="NZ_JAUSWB010000006.1"/>
</dbReference>
<gene>
    <name evidence="2" type="ORF">QOZ98_002422</name>
</gene>
<name>A0ABU0GXE6_9BACL</name>
<dbReference type="PANTHER" id="PTHR43617">
    <property type="entry name" value="L-AMINO ACID N-ACETYLTRANSFERASE"/>
    <property type="match status" value="1"/>
</dbReference>
<dbReference type="Gene3D" id="3.40.630.30">
    <property type="match status" value="1"/>
</dbReference>
<dbReference type="InterPro" id="IPR050276">
    <property type="entry name" value="MshD_Acetyltransferase"/>
</dbReference>
<protein>
    <submittedName>
        <fullName evidence="2">Ribosomal protein S18 acetylase RimI-like enzyme</fullName>
    </submittedName>
</protein>
<dbReference type="Proteomes" id="UP001241988">
    <property type="component" value="Unassembled WGS sequence"/>
</dbReference>
<evidence type="ECO:0000259" key="1">
    <source>
        <dbReference type="PROSITE" id="PS51186"/>
    </source>
</evidence>
<dbReference type="PROSITE" id="PS51186">
    <property type="entry name" value="GNAT"/>
    <property type="match status" value="1"/>
</dbReference>
<organism evidence="2 3">
    <name type="scientific">Planomicrobium stackebrandtii</name>
    <dbReference type="NCBI Taxonomy" id="253160"/>
    <lineage>
        <taxon>Bacteria</taxon>
        <taxon>Bacillati</taxon>
        <taxon>Bacillota</taxon>
        <taxon>Bacilli</taxon>
        <taxon>Bacillales</taxon>
        <taxon>Caryophanaceae</taxon>
        <taxon>Planomicrobium</taxon>
    </lineage>
</organism>
<comment type="caution">
    <text evidence="2">The sequence shown here is derived from an EMBL/GenBank/DDBJ whole genome shotgun (WGS) entry which is preliminary data.</text>
</comment>
<keyword evidence="3" id="KW-1185">Reference proteome</keyword>
<dbReference type="EMBL" id="JAUSWB010000006">
    <property type="protein sequence ID" value="MDQ0429594.1"/>
    <property type="molecule type" value="Genomic_DNA"/>
</dbReference>
<dbReference type="Pfam" id="PF00583">
    <property type="entry name" value="Acetyltransf_1"/>
    <property type="match status" value="1"/>
</dbReference>
<proteinExistence type="predicted"/>
<evidence type="ECO:0000313" key="2">
    <source>
        <dbReference type="EMBL" id="MDQ0429594.1"/>
    </source>
</evidence>
<reference evidence="2 3" key="1">
    <citation type="submission" date="2023-07" db="EMBL/GenBank/DDBJ databases">
        <title>Genomic Encyclopedia of Type Strains, Phase IV (KMG-IV): sequencing the most valuable type-strain genomes for metagenomic binning, comparative biology and taxonomic classification.</title>
        <authorList>
            <person name="Goeker M."/>
        </authorList>
    </citation>
    <scope>NUCLEOTIDE SEQUENCE [LARGE SCALE GENOMIC DNA]</scope>
    <source>
        <strain evidence="2 3">DSM 16419</strain>
    </source>
</reference>
<feature type="domain" description="N-acetyltransferase" evidence="1">
    <location>
        <begin position="1"/>
        <end position="156"/>
    </location>
</feature>
<dbReference type="InterPro" id="IPR000182">
    <property type="entry name" value="GNAT_dom"/>
</dbReference>